<dbReference type="EMBL" id="CABPRJ010001008">
    <property type="protein sequence ID" value="VVC34688.1"/>
    <property type="molecule type" value="Genomic_DNA"/>
</dbReference>
<evidence type="ECO:0000256" key="2">
    <source>
        <dbReference type="ARBA" id="ARBA00010569"/>
    </source>
</evidence>
<name>A0A5E4MQW9_9HEMI</name>
<evidence type="ECO:0000313" key="14">
    <source>
        <dbReference type="Proteomes" id="UP000325440"/>
    </source>
</evidence>
<dbReference type="OrthoDB" id="10019582at2759"/>
<dbReference type="GO" id="GO:0015012">
    <property type="term" value="P:heparan sulfate proteoglycan biosynthetic process"/>
    <property type="evidence" value="ECO:0007669"/>
    <property type="project" value="UniProtKB-ARBA"/>
</dbReference>
<feature type="transmembrane region" description="Helical" evidence="12">
    <location>
        <begin position="12"/>
        <end position="33"/>
    </location>
</feature>
<evidence type="ECO:0000256" key="11">
    <source>
        <dbReference type="ARBA" id="ARBA00023180"/>
    </source>
</evidence>
<gene>
    <name evidence="13" type="ORF">CINCED_3A005511</name>
</gene>
<dbReference type="AlphaFoldDB" id="A0A5E4MQW9"/>
<keyword evidence="4 13" id="KW-0808">Transferase</keyword>
<evidence type="ECO:0000256" key="3">
    <source>
        <dbReference type="ARBA" id="ARBA00011233"/>
    </source>
</evidence>
<dbReference type="InterPro" id="IPR027417">
    <property type="entry name" value="P-loop_NTPase"/>
</dbReference>
<evidence type="ECO:0000313" key="13">
    <source>
        <dbReference type="EMBL" id="VVC34688.1"/>
    </source>
</evidence>
<keyword evidence="14" id="KW-1185">Reference proteome</keyword>
<organism evidence="13 14">
    <name type="scientific">Cinara cedri</name>
    <dbReference type="NCBI Taxonomy" id="506608"/>
    <lineage>
        <taxon>Eukaryota</taxon>
        <taxon>Metazoa</taxon>
        <taxon>Ecdysozoa</taxon>
        <taxon>Arthropoda</taxon>
        <taxon>Hexapoda</taxon>
        <taxon>Insecta</taxon>
        <taxon>Pterygota</taxon>
        <taxon>Neoptera</taxon>
        <taxon>Paraneoptera</taxon>
        <taxon>Hemiptera</taxon>
        <taxon>Sternorrhyncha</taxon>
        <taxon>Aphidomorpha</taxon>
        <taxon>Aphidoidea</taxon>
        <taxon>Aphididae</taxon>
        <taxon>Lachninae</taxon>
        <taxon>Cinara</taxon>
    </lineage>
</organism>
<evidence type="ECO:0000256" key="6">
    <source>
        <dbReference type="ARBA" id="ARBA00022968"/>
    </source>
</evidence>
<keyword evidence="7 12" id="KW-1133">Transmembrane helix</keyword>
<protein>
    <submittedName>
        <fullName evidence="13">Sulfotransferase,P-loop containing nucleoside triphosphate hydrolase</fullName>
    </submittedName>
</protein>
<evidence type="ECO:0000256" key="1">
    <source>
        <dbReference type="ARBA" id="ARBA00004323"/>
    </source>
</evidence>
<evidence type="ECO:0000256" key="4">
    <source>
        <dbReference type="ARBA" id="ARBA00022679"/>
    </source>
</evidence>
<accession>A0A5E4MQW9</accession>
<keyword evidence="6" id="KW-0735">Signal-anchor</keyword>
<dbReference type="PANTHER" id="PTHR12129:SF17">
    <property type="entry name" value="HEPARAN SULFATE 2-O-SULFOTRANSFERASE 1"/>
    <property type="match status" value="1"/>
</dbReference>
<dbReference type="InterPro" id="IPR005331">
    <property type="entry name" value="Sulfotransferase"/>
</dbReference>
<keyword evidence="11" id="KW-0325">Glycoprotein</keyword>
<dbReference type="InterPro" id="IPR007734">
    <property type="entry name" value="Heparan_SO4_2-O-STrfase"/>
</dbReference>
<dbReference type="PANTHER" id="PTHR12129">
    <property type="entry name" value="HEPARAN SULFATE 2-O-SULFOTRANSFERASE"/>
    <property type="match status" value="1"/>
</dbReference>
<evidence type="ECO:0000256" key="7">
    <source>
        <dbReference type="ARBA" id="ARBA00022989"/>
    </source>
</evidence>
<keyword evidence="8" id="KW-0333">Golgi apparatus</keyword>
<keyword evidence="9 12" id="KW-0472">Membrane</keyword>
<reference evidence="13 14" key="1">
    <citation type="submission" date="2019-08" db="EMBL/GenBank/DDBJ databases">
        <authorList>
            <person name="Alioto T."/>
            <person name="Alioto T."/>
            <person name="Gomez Garrido J."/>
        </authorList>
    </citation>
    <scope>NUCLEOTIDE SEQUENCE [LARGE SCALE GENOMIC DNA]</scope>
</reference>
<evidence type="ECO:0000256" key="5">
    <source>
        <dbReference type="ARBA" id="ARBA00022692"/>
    </source>
</evidence>
<keyword evidence="5 12" id="KW-0812">Transmembrane</keyword>
<dbReference type="Gene3D" id="3.40.50.300">
    <property type="entry name" value="P-loop containing nucleotide triphosphate hydrolases"/>
    <property type="match status" value="1"/>
</dbReference>
<comment type="similarity">
    <text evidence="2">Belongs to the sulfotransferase 3 family.</text>
</comment>
<evidence type="ECO:0000256" key="8">
    <source>
        <dbReference type="ARBA" id="ARBA00023034"/>
    </source>
</evidence>
<comment type="subunit">
    <text evidence="3">Homotrimer.</text>
</comment>
<comment type="subcellular location">
    <subcellularLocation>
        <location evidence="1">Golgi apparatus membrane</location>
        <topology evidence="1">Single-pass type II membrane protein</topology>
    </subcellularLocation>
</comment>
<keyword evidence="13" id="KW-0378">Hydrolase</keyword>
<dbReference type="SUPFAM" id="SSF52540">
    <property type="entry name" value="P-loop containing nucleoside triphosphate hydrolases"/>
    <property type="match status" value="1"/>
</dbReference>
<evidence type="ECO:0000256" key="9">
    <source>
        <dbReference type="ARBA" id="ARBA00023136"/>
    </source>
</evidence>
<dbReference type="FunFam" id="3.40.50.300:FF:001418">
    <property type="entry name" value="Heparan sulfate 2-o-sulfotransferase"/>
    <property type="match status" value="1"/>
</dbReference>
<dbReference type="GO" id="GO:0000139">
    <property type="term" value="C:Golgi membrane"/>
    <property type="evidence" value="ECO:0007669"/>
    <property type="project" value="UniProtKB-SubCell"/>
</dbReference>
<keyword evidence="10" id="KW-1015">Disulfide bond</keyword>
<evidence type="ECO:0000256" key="10">
    <source>
        <dbReference type="ARBA" id="ARBA00023157"/>
    </source>
</evidence>
<dbReference type="GO" id="GO:0016787">
    <property type="term" value="F:hydrolase activity"/>
    <property type="evidence" value="ECO:0007669"/>
    <property type="project" value="UniProtKB-KW"/>
</dbReference>
<dbReference type="Proteomes" id="UP000325440">
    <property type="component" value="Unassembled WGS sequence"/>
</dbReference>
<dbReference type="Pfam" id="PF03567">
    <property type="entry name" value="Sulfotransfer_2"/>
    <property type="match status" value="1"/>
</dbReference>
<sequence length="377" mass="44591">MFFRVRHQKMMHVYLVVFVLLSVLVVLGAYIAYHVLLRQQHFQIQSAVSKLMHSDNINRRFKAAAFQYHHNSVPLLKDQKPLVIYNRVPKTGSTSFVNVAYDLHARNSFRVLHVNVTGNSHLLSLYDQFRFIDNTTQWLLPAFYHGHFAYIDFERYGYKKPHYIQLLRKPLDRLVSYYYFLRYGDDYRPHLVRKKHMDSATTFDECVDRGGPDCQANLLWLQIPFLCGQSADCWTPGSEWALRQAKRNVLEKYTLVGVTEKLTQFLQMLELVIPGDMFRNASEHFQHSSKSHLRKTAKKYPVSRKTVKKFHDSTVWQMENELYTFVAREFAFAYAKQFPNVLSKDWKSADELPPPNFHYEKIYPKPLQQQKKNTKHT</sequence>
<dbReference type="GO" id="GO:0004394">
    <property type="term" value="F:heparan sulfate 2-sulfotransferase activity"/>
    <property type="evidence" value="ECO:0007669"/>
    <property type="project" value="TreeGrafter"/>
</dbReference>
<proteinExistence type="inferred from homology"/>
<evidence type="ECO:0000256" key="12">
    <source>
        <dbReference type="SAM" id="Phobius"/>
    </source>
</evidence>